<dbReference type="InterPro" id="IPR038763">
    <property type="entry name" value="DHH_sf"/>
</dbReference>
<evidence type="ECO:0000259" key="2">
    <source>
        <dbReference type="Pfam" id="PF02272"/>
    </source>
</evidence>
<sequence>MIKDFKKISDLISKSGKILILLHQYPDGDTIASSLALREFLVQKDKSVLLAVKGDIPEVFQFLPGVDEIVGDFLLGDFDLIFAIDCGDAKRTGFPDRLSSVCKIKPLINIDHHCKNDLHKIARINLIDERSAAAAEIVWDMLNFLKAKITPRIATYILSAIYFDTGGFQHSNLTEKTLQVASSCLSHGGRIALVSSSINNAKSTCALRLWGVALSRIKIGRNKIAISYLTNSDIENSGAKAEDASGIVNLMNNIPSAKVAILFVEGDDGTIKASLRTESSSVDVAKLARLFGGGGHKKASGFSLDGEMADLFKRRFANKK</sequence>
<dbReference type="EMBL" id="MWBO01000063">
    <property type="protein sequence ID" value="OQA51801.1"/>
    <property type="molecule type" value="Genomic_DNA"/>
</dbReference>
<accession>A0A1V5SC72</accession>
<keyword evidence="3" id="KW-0378">Hydrolase</keyword>
<dbReference type="Pfam" id="PF02272">
    <property type="entry name" value="DHHA1"/>
    <property type="match status" value="1"/>
</dbReference>
<dbReference type="InterPro" id="IPR001667">
    <property type="entry name" value="DDH_dom"/>
</dbReference>
<protein>
    <submittedName>
        <fullName evidence="3">Bifunctional oligoribonuclease and PAP phosphatase NrnA</fullName>
        <ecNumber evidence="3">3.1.-.-</ecNumber>
    </submittedName>
</protein>
<dbReference type="Pfam" id="PF01368">
    <property type="entry name" value="DHH"/>
    <property type="match status" value="1"/>
</dbReference>
<dbReference type="AlphaFoldDB" id="A0A1V5SC72"/>
<proteinExistence type="predicted"/>
<comment type="caution">
    <text evidence="3">The sequence shown here is derived from an EMBL/GenBank/DDBJ whole genome shotgun (WGS) entry which is preliminary data.</text>
</comment>
<dbReference type="GO" id="GO:0016787">
    <property type="term" value="F:hydrolase activity"/>
    <property type="evidence" value="ECO:0007669"/>
    <property type="project" value="UniProtKB-KW"/>
</dbReference>
<dbReference type="InterPro" id="IPR003156">
    <property type="entry name" value="DHHA1_dom"/>
</dbReference>
<organism evidence="3">
    <name type="scientific">candidate division WS2 bacterium ADurb.Bin280</name>
    <dbReference type="NCBI Taxonomy" id="1852829"/>
    <lineage>
        <taxon>Bacteria</taxon>
        <taxon>candidate division WS2</taxon>
    </lineage>
</organism>
<dbReference type="Proteomes" id="UP000485367">
    <property type="component" value="Unassembled WGS sequence"/>
</dbReference>
<evidence type="ECO:0000313" key="3">
    <source>
        <dbReference type="EMBL" id="OQA51801.1"/>
    </source>
</evidence>
<dbReference type="InterPro" id="IPR051319">
    <property type="entry name" value="Oligoribo/pAp-PDE_c-di-AMP_PDE"/>
</dbReference>
<name>A0A1V5SC72_9BACT</name>
<gene>
    <name evidence="3" type="primary">nrnA_2</name>
    <name evidence="3" type="ORF">BWY43_00809</name>
</gene>
<reference evidence="3" key="1">
    <citation type="submission" date="2017-02" db="EMBL/GenBank/DDBJ databases">
        <title>Delving into the versatile metabolic prowess of the omnipresent phylum Bacteroidetes.</title>
        <authorList>
            <person name="Nobu M.K."/>
            <person name="Mei R."/>
            <person name="Narihiro T."/>
            <person name="Kuroda K."/>
            <person name="Liu W.-T."/>
        </authorList>
    </citation>
    <scope>NUCLEOTIDE SEQUENCE</scope>
    <source>
        <strain evidence="3">ADurb.Bin280</strain>
    </source>
</reference>
<feature type="domain" description="DDH" evidence="1">
    <location>
        <begin position="17"/>
        <end position="161"/>
    </location>
</feature>
<evidence type="ECO:0000259" key="1">
    <source>
        <dbReference type="Pfam" id="PF01368"/>
    </source>
</evidence>
<dbReference type="Gene3D" id="3.10.310.30">
    <property type="match status" value="1"/>
</dbReference>
<dbReference type="SUPFAM" id="SSF64182">
    <property type="entry name" value="DHH phosphoesterases"/>
    <property type="match status" value="1"/>
</dbReference>
<dbReference type="GO" id="GO:0003676">
    <property type="term" value="F:nucleic acid binding"/>
    <property type="evidence" value="ECO:0007669"/>
    <property type="project" value="InterPro"/>
</dbReference>
<dbReference type="PANTHER" id="PTHR47618">
    <property type="entry name" value="BIFUNCTIONAL OLIGORIBONUCLEASE AND PAP PHOSPHATASE NRNA"/>
    <property type="match status" value="1"/>
</dbReference>
<dbReference type="EC" id="3.1.-.-" evidence="3"/>
<dbReference type="PANTHER" id="PTHR47618:SF1">
    <property type="entry name" value="BIFUNCTIONAL OLIGORIBONUCLEASE AND PAP PHOSPHATASE NRNA"/>
    <property type="match status" value="1"/>
</dbReference>
<dbReference type="Gene3D" id="3.90.1640.10">
    <property type="entry name" value="inorganic pyrophosphatase (n-terminal core)"/>
    <property type="match status" value="1"/>
</dbReference>
<feature type="domain" description="DHHA1" evidence="2">
    <location>
        <begin position="223"/>
        <end position="312"/>
    </location>
</feature>